<name>A0ABU1S8Y7_9MICO</name>
<keyword evidence="2" id="KW-0472">Membrane</keyword>
<dbReference type="InterPro" id="IPR050879">
    <property type="entry name" value="Acyltransferase_3"/>
</dbReference>
<accession>A0ABU1S8Y7</accession>
<feature type="transmembrane region" description="Helical" evidence="2">
    <location>
        <begin position="198"/>
        <end position="219"/>
    </location>
</feature>
<comment type="caution">
    <text evidence="5">The sequence shown here is derived from an EMBL/GenBank/DDBJ whole genome shotgun (WGS) entry which is preliminary data.</text>
</comment>
<organism evidence="5 6">
    <name type="scientific">Microbacterium resistens</name>
    <dbReference type="NCBI Taxonomy" id="156977"/>
    <lineage>
        <taxon>Bacteria</taxon>
        <taxon>Bacillati</taxon>
        <taxon>Actinomycetota</taxon>
        <taxon>Actinomycetes</taxon>
        <taxon>Micrococcales</taxon>
        <taxon>Microbacteriaceae</taxon>
        <taxon>Microbacterium</taxon>
    </lineage>
</organism>
<evidence type="ECO:0000256" key="1">
    <source>
        <dbReference type="SAM" id="MobiDB-lite"/>
    </source>
</evidence>
<dbReference type="InterPro" id="IPR002656">
    <property type="entry name" value="Acyl_transf_3_dom"/>
</dbReference>
<protein>
    <submittedName>
        <fullName evidence="5">Peptidoglycan/LPS O-acetylase OafA/YrhL</fullName>
    </submittedName>
</protein>
<feature type="compositionally biased region" description="Basic and acidic residues" evidence="1">
    <location>
        <begin position="8"/>
        <end position="21"/>
    </location>
</feature>
<feature type="transmembrane region" description="Helical" evidence="2">
    <location>
        <begin position="347"/>
        <end position="364"/>
    </location>
</feature>
<feature type="domain" description="SGNH" evidence="4">
    <location>
        <begin position="473"/>
        <end position="691"/>
    </location>
</feature>
<dbReference type="InterPro" id="IPR043968">
    <property type="entry name" value="SGNH"/>
</dbReference>
<feature type="transmembrane region" description="Helical" evidence="2">
    <location>
        <begin position="280"/>
        <end position="301"/>
    </location>
</feature>
<feature type="transmembrane region" description="Helical" evidence="2">
    <location>
        <begin position="385"/>
        <end position="407"/>
    </location>
</feature>
<evidence type="ECO:0000256" key="2">
    <source>
        <dbReference type="SAM" id="Phobius"/>
    </source>
</evidence>
<feature type="transmembrane region" description="Helical" evidence="2">
    <location>
        <begin position="55"/>
        <end position="77"/>
    </location>
</feature>
<proteinExistence type="predicted"/>
<dbReference type="PANTHER" id="PTHR23028:SF53">
    <property type="entry name" value="ACYL_TRANSF_3 DOMAIN-CONTAINING PROTEIN"/>
    <property type="match status" value="1"/>
</dbReference>
<dbReference type="Proteomes" id="UP001259347">
    <property type="component" value="Unassembled WGS sequence"/>
</dbReference>
<feature type="transmembrane region" description="Helical" evidence="2">
    <location>
        <begin position="173"/>
        <end position="191"/>
    </location>
</feature>
<sequence length="705" mass="76808">MATAGESPRVDLRRSRSRPPEHAASSRFIPHVQGLRAIAVLLVVLYHFWPGRLSGGYVGVDVFFVISGFLITSHLARELVSTGTVRLGQFWARRARRLLPASLLVLLFCAIVAASPYLMPTSALPNELREIVASTFYVENWFLALNSADYLGHSGSPTTVQHYWSLSLEEQFYVLWPLIMLLAAWIAVKWFRGARLRAAAIAIGVVSVASFVFCVVFTITNPAPAYFVTFGRMWQFGVGALIALVPVLRVRNAVVSFILGWGGIIALLYTAFRFDGQTPFPGYMAAIPTLGAAAVIAASNTDRWWYPTRILAIRPMRFTGDISYSLYLWHWPLIIIAPSVPFWGLSIYHRVALLAICFVLAWLTKRFVEDPIRTWKPLTARRPRVSLWAALGAMAIVAGTAGAGWAVNAPAYQQGVQAIQELRENPPSCFGAAAVLDSSCAGKEADTILPAPGFAGVDRPEEPQCFVQLNDARPESCEFGSTEKDAPRVALIGDSHAYQLLTTFQGIAEREGWHLTTYFKGACPWSTTPLSTGGAFGAACADWRAGVSEKIAAQDFDVVFTAALSTTPFDGSGFDSVHDAAVSGYREAWSTMTAKGTPVVTVVDNPVWETDPNKCLRTRDASSCDGPRADLLTENDPLRAAAEGQDGVTLLDFTNVFCDEEVCRSVVGGANIYRDQDHLTVTFADSLAPQYTAALEEAMAKGVRG</sequence>
<gene>
    <name evidence="5" type="ORF">J2Y69_000666</name>
</gene>
<feature type="transmembrane region" description="Helical" evidence="2">
    <location>
        <begin position="28"/>
        <end position="49"/>
    </location>
</feature>
<dbReference type="RefSeq" id="WP_310017517.1">
    <property type="nucleotide sequence ID" value="NZ_JAVDUM010000002.1"/>
</dbReference>
<keyword evidence="2" id="KW-0812">Transmembrane</keyword>
<dbReference type="EMBL" id="JAVDUM010000002">
    <property type="protein sequence ID" value="MDR6866081.1"/>
    <property type="molecule type" value="Genomic_DNA"/>
</dbReference>
<dbReference type="PANTHER" id="PTHR23028">
    <property type="entry name" value="ACETYLTRANSFERASE"/>
    <property type="match status" value="1"/>
</dbReference>
<dbReference type="SUPFAM" id="SSF52266">
    <property type="entry name" value="SGNH hydrolase"/>
    <property type="match status" value="1"/>
</dbReference>
<evidence type="ECO:0000313" key="5">
    <source>
        <dbReference type="EMBL" id="MDR6866081.1"/>
    </source>
</evidence>
<feature type="transmembrane region" description="Helical" evidence="2">
    <location>
        <begin position="254"/>
        <end position="274"/>
    </location>
</feature>
<keyword evidence="6" id="KW-1185">Reference proteome</keyword>
<feature type="transmembrane region" description="Helical" evidence="2">
    <location>
        <begin position="225"/>
        <end position="247"/>
    </location>
</feature>
<reference evidence="5 6" key="1">
    <citation type="submission" date="2023-07" db="EMBL/GenBank/DDBJ databases">
        <title>Sorghum-associated microbial communities from plants grown in Nebraska, USA.</title>
        <authorList>
            <person name="Schachtman D."/>
        </authorList>
    </citation>
    <scope>NUCLEOTIDE SEQUENCE [LARGE SCALE GENOMIC DNA]</scope>
    <source>
        <strain evidence="5 6">2980</strain>
    </source>
</reference>
<evidence type="ECO:0000313" key="6">
    <source>
        <dbReference type="Proteomes" id="UP001259347"/>
    </source>
</evidence>
<dbReference type="Pfam" id="PF01757">
    <property type="entry name" value="Acyl_transf_3"/>
    <property type="match status" value="1"/>
</dbReference>
<evidence type="ECO:0000259" key="4">
    <source>
        <dbReference type="Pfam" id="PF19040"/>
    </source>
</evidence>
<feature type="transmembrane region" description="Helical" evidence="2">
    <location>
        <begin position="98"/>
        <end position="119"/>
    </location>
</feature>
<keyword evidence="2" id="KW-1133">Transmembrane helix</keyword>
<feature type="transmembrane region" description="Helical" evidence="2">
    <location>
        <begin position="322"/>
        <end position="341"/>
    </location>
</feature>
<feature type="domain" description="Acyltransferase 3" evidence="3">
    <location>
        <begin position="33"/>
        <end position="364"/>
    </location>
</feature>
<dbReference type="Pfam" id="PF19040">
    <property type="entry name" value="SGNH"/>
    <property type="match status" value="1"/>
</dbReference>
<evidence type="ECO:0000259" key="3">
    <source>
        <dbReference type="Pfam" id="PF01757"/>
    </source>
</evidence>
<feature type="region of interest" description="Disordered" evidence="1">
    <location>
        <begin position="1"/>
        <end position="25"/>
    </location>
</feature>